<dbReference type="PANTHER" id="PTHR43245">
    <property type="entry name" value="BIFUNCTIONAL POLYMYXIN RESISTANCE PROTEIN ARNA"/>
    <property type="match status" value="1"/>
</dbReference>
<proteinExistence type="predicted"/>
<dbReference type="InterPro" id="IPR036291">
    <property type="entry name" value="NAD(P)-bd_dom_sf"/>
</dbReference>
<name>A0A1G5RQF4_9FIRM</name>
<reference evidence="3 4" key="1">
    <citation type="submission" date="2016-10" db="EMBL/GenBank/DDBJ databases">
        <authorList>
            <person name="de Groot N.N."/>
        </authorList>
    </citation>
    <scope>NUCLEOTIDE SEQUENCE [LARGE SCALE GENOMIC DNA]</scope>
    <source>
        <strain evidence="3 4">DSM 2784</strain>
    </source>
</reference>
<dbReference type="SUPFAM" id="SSF51735">
    <property type="entry name" value="NAD(P)-binding Rossmann-fold domains"/>
    <property type="match status" value="1"/>
</dbReference>
<dbReference type="InterPro" id="IPR011051">
    <property type="entry name" value="RmlC_Cupin_sf"/>
</dbReference>
<dbReference type="InterPro" id="IPR014710">
    <property type="entry name" value="RmlC-like_jellyroll"/>
</dbReference>
<feature type="domain" description="Capsular polysaccharide assembling protein CapF C-terminal" evidence="2">
    <location>
        <begin position="255"/>
        <end position="365"/>
    </location>
</feature>
<organism evidence="3 4">
    <name type="scientific">Acidaminobacter hydrogenoformans DSM 2784</name>
    <dbReference type="NCBI Taxonomy" id="1120920"/>
    <lineage>
        <taxon>Bacteria</taxon>
        <taxon>Bacillati</taxon>
        <taxon>Bacillota</taxon>
        <taxon>Clostridia</taxon>
        <taxon>Peptostreptococcales</taxon>
        <taxon>Acidaminobacteraceae</taxon>
        <taxon>Acidaminobacter</taxon>
    </lineage>
</organism>
<dbReference type="InterPro" id="IPR001509">
    <property type="entry name" value="Epimerase_deHydtase"/>
</dbReference>
<dbReference type="Pfam" id="PF14667">
    <property type="entry name" value="Polysacc_synt_C"/>
    <property type="match status" value="1"/>
</dbReference>
<evidence type="ECO:0000313" key="3">
    <source>
        <dbReference type="EMBL" id="SCZ76088.1"/>
    </source>
</evidence>
<dbReference type="PANTHER" id="PTHR43245:SF55">
    <property type="entry name" value="NAD(P)-BINDING DOMAIN-CONTAINING PROTEIN"/>
    <property type="match status" value="1"/>
</dbReference>
<protein>
    <submittedName>
        <fullName evidence="3">UDP-2-acetamido-2,6-beta-L-arabino-hexul-4-ose reductase</fullName>
    </submittedName>
</protein>
<dbReference type="Gene3D" id="2.60.120.10">
    <property type="entry name" value="Jelly Rolls"/>
    <property type="match status" value="1"/>
</dbReference>
<dbReference type="CDD" id="cd05261">
    <property type="entry name" value="CAPF_like_SDR_e"/>
    <property type="match status" value="1"/>
</dbReference>
<feature type="domain" description="NAD-dependent epimerase/dehydratase" evidence="1">
    <location>
        <begin position="3"/>
        <end position="185"/>
    </location>
</feature>
<evidence type="ECO:0000313" key="4">
    <source>
        <dbReference type="Proteomes" id="UP000199208"/>
    </source>
</evidence>
<evidence type="ECO:0000259" key="2">
    <source>
        <dbReference type="Pfam" id="PF14667"/>
    </source>
</evidence>
<dbReference type="AlphaFoldDB" id="A0A1G5RQF4"/>
<accession>A0A1G5RQF4</accession>
<dbReference type="CDD" id="cd07007">
    <property type="entry name" value="cupin_CapF-like_C"/>
    <property type="match status" value="1"/>
</dbReference>
<sequence length="369" mass="42136">MMILITGSKGFIGKNLIAELRNFTEFHILEYNLETEPDLLGKYCQEAEFVFHLAGINRPQDPKEYMKGNFGFTSLLLETLKKQRNLCPVMLASSIQAKLDNPYGRSKRAGENLLFEYGAETGANVLVYRFPNVFGKWCRPNYNSAVATFCHNIASDLPVQVNDPEVIMNLVYIDDVIQELILALNGKCNRNGRFCEVPVSYSIKLGDIVKQLYAFKEGRKNLCVPDMSEKFTKKLYSTYLSYLPQDQFSYPLKMNEDHRGSFTEFIRSLECGQVSVNISKPGIVKGNHWHNTKTEKFLVVSGKGVIRFRRIDSEEILEYPVSGDILEVFDIPPGYTHHIENLGGIDMVTIMWANEPYNPDKPDTFFMEV</sequence>
<dbReference type="Pfam" id="PF01370">
    <property type="entry name" value="Epimerase"/>
    <property type="match status" value="1"/>
</dbReference>
<gene>
    <name evidence="3" type="ORF">SAMN03080599_00061</name>
</gene>
<dbReference type="InterPro" id="IPR029303">
    <property type="entry name" value="CapF_C"/>
</dbReference>
<dbReference type="Proteomes" id="UP000199208">
    <property type="component" value="Unassembled WGS sequence"/>
</dbReference>
<dbReference type="STRING" id="1120920.SAMN03080599_00061"/>
<dbReference type="SUPFAM" id="SSF51182">
    <property type="entry name" value="RmlC-like cupins"/>
    <property type="match status" value="1"/>
</dbReference>
<dbReference type="InterPro" id="IPR050177">
    <property type="entry name" value="Lipid_A_modif_metabolic_enz"/>
</dbReference>
<evidence type="ECO:0000259" key="1">
    <source>
        <dbReference type="Pfam" id="PF01370"/>
    </source>
</evidence>
<dbReference type="OrthoDB" id="9801056at2"/>
<dbReference type="RefSeq" id="WP_092588894.1">
    <property type="nucleotide sequence ID" value="NZ_FMWL01000001.1"/>
</dbReference>
<dbReference type="Gene3D" id="3.40.50.720">
    <property type="entry name" value="NAD(P)-binding Rossmann-like Domain"/>
    <property type="match status" value="1"/>
</dbReference>
<keyword evidence="4" id="KW-1185">Reference proteome</keyword>
<dbReference type="EMBL" id="FMWL01000001">
    <property type="protein sequence ID" value="SCZ76088.1"/>
    <property type="molecule type" value="Genomic_DNA"/>
</dbReference>